<comment type="caution">
    <text evidence="2">The sequence shown here is derived from an EMBL/GenBank/DDBJ whole genome shotgun (WGS) entry which is preliminary data.</text>
</comment>
<evidence type="ECO:0000313" key="3">
    <source>
        <dbReference type="Proteomes" id="UP000461730"/>
    </source>
</evidence>
<keyword evidence="3" id="KW-1185">Reference proteome</keyword>
<keyword evidence="1" id="KW-1133">Transmembrane helix</keyword>
<dbReference type="AlphaFoldDB" id="A0A7K1UDQ8"/>
<evidence type="ECO:0000313" key="2">
    <source>
        <dbReference type="EMBL" id="MVT12512.1"/>
    </source>
</evidence>
<proteinExistence type="predicted"/>
<keyword evidence="1" id="KW-0812">Transmembrane</keyword>
<dbReference type="Proteomes" id="UP000461730">
    <property type="component" value="Unassembled WGS sequence"/>
</dbReference>
<organism evidence="2 3">
    <name type="scientific">Chitinophaga tropicalis</name>
    <dbReference type="NCBI Taxonomy" id="2683588"/>
    <lineage>
        <taxon>Bacteria</taxon>
        <taxon>Pseudomonadati</taxon>
        <taxon>Bacteroidota</taxon>
        <taxon>Chitinophagia</taxon>
        <taxon>Chitinophagales</taxon>
        <taxon>Chitinophagaceae</taxon>
        <taxon>Chitinophaga</taxon>
    </lineage>
</organism>
<evidence type="ECO:0008006" key="4">
    <source>
        <dbReference type="Google" id="ProtNLM"/>
    </source>
</evidence>
<accession>A0A7K1UDQ8</accession>
<keyword evidence="1" id="KW-0472">Membrane</keyword>
<gene>
    <name evidence="2" type="ORF">GO493_29945</name>
</gene>
<reference evidence="2 3" key="1">
    <citation type="submission" date="2019-12" db="EMBL/GenBank/DDBJ databases">
        <title>Chitinophaga sp. strain ysch24 (GDMCC 1.1355), whole genome shotgun sequence.</title>
        <authorList>
            <person name="Zhang X."/>
        </authorList>
    </citation>
    <scope>NUCLEOTIDE SEQUENCE [LARGE SCALE GENOMIC DNA]</scope>
    <source>
        <strain evidence="3">ysch24</strain>
    </source>
</reference>
<protein>
    <recommendedName>
        <fullName evidence="4">Conjugative transposon protein TraK</fullName>
    </recommendedName>
</protein>
<dbReference type="RefSeq" id="WP_157309928.1">
    <property type="nucleotide sequence ID" value="NZ_WRXN01000028.1"/>
</dbReference>
<dbReference type="EMBL" id="WRXN01000028">
    <property type="protein sequence ID" value="MVT12512.1"/>
    <property type="molecule type" value="Genomic_DNA"/>
</dbReference>
<evidence type="ECO:0000256" key="1">
    <source>
        <dbReference type="SAM" id="Phobius"/>
    </source>
</evidence>
<name>A0A7K1UDQ8_9BACT</name>
<feature type="transmembrane region" description="Helical" evidence="1">
    <location>
        <begin position="20"/>
        <end position="43"/>
    </location>
</feature>
<sequence length="213" mass="24885">MNREKIEKEFNSYATAQKSAAITVRLILVFCFALVVIAFFFAFRFANSATSRILVVDAVTGKFLKVAPENSEKFFRTQMESHCATVVYYANSFDRLNIIENQARTIFMVNRADATRIFSRYEKQRAYADAIDRGLTYKTTFQKLDELSGNKEPYYVRFTSLLQVFDNDKPVREYYIHSEGEVRNHSAQWPENVAGLYFTKYTQEWEKKEVANE</sequence>